<dbReference type="EMBL" id="HG793130">
    <property type="protein sequence ID" value="CDK29273.1"/>
    <property type="molecule type" value="Genomic_DNA"/>
</dbReference>
<gene>
    <name evidence="1" type="ORF">KUCA_T00005261001</name>
</gene>
<evidence type="ECO:0000313" key="2">
    <source>
        <dbReference type="Proteomes" id="UP000019384"/>
    </source>
</evidence>
<proteinExistence type="predicted"/>
<dbReference type="Proteomes" id="UP000019384">
    <property type="component" value="Unassembled WGS sequence"/>
</dbReference>
<name>W6MS96_9ASCO</name>
<dbReference type="HOGENOM" id="CLU_3426916_0_0_1"/>
<organism evidence="1 2">
    <name type="scientific">Kuraishia capsulata CBS 1993</name>
    <dbReference type="NCBI Taxonomy" id="1382522"/>
    <lineage>
        <taxon>Eukaryota</taxon>
        <taxon>Fungi</taxon>
        <taxon>Dikarya</taxon>
        <taxon>Ascomycota</taxon>
        <taxon>Saccharomycotina</taxon>
        <taxon>Pichiomycetes</taxon>
        <taxon>Pichiales</taxon>
        <taxon>Pichiaceae</taxon>
        <taxon>Kuraishia</taxon>
    </lineage>
</organism>
<accession>W6MS96</accession>
<dbReference type="AlphaFoldDB" id="W6MS96"/>
<evidence type="ECO:0000313" key="1">
    <source>
        <dbReference type="EMBL" id="CDK29273.1"/>
    </source>
</evidence>
<reference evidence="1" key="1">
    <citation type="submission" date="2013-12" db="EMBL/GenBank/DDBJ databases">
        <authorList>
            <person name="Genoscope - CEA"/>
        </authorList>
    </citation>
    <scope>NUCLEOTIDE SEQUENCE</scope>
    <source>
        <strain evidence="1">CBS 1993</strain>
    </source>
</reference>
<reference evidence="1" key="2">
    <citation type="submission" date="2014-02" db="EMBL/GenBank/DDBJ databases">
        <title>Complete DNA sequence of /Kuraishia capsulata/ illustrates novel genomic features among budding yeasts (/Saccharomycotina/).</title>
        <authorList>
            <person name="Morales L."/>
            <person name="Noel B."/>
            <person name="Porcel B."/>
            <person name="Marcet-Houben M."/>
            <person name="Hullo M-F."/>
            <person name="Sacerdot C."/>
            <person name="Tekaia F."/>
            <person name="Leh-Louis V."/>
            <person name="Despons L."/>
            <person name="Khanna V."/>
            <person name="Aury J-M."/>
            <person name="Barbe V."/>
            <person name="Couloux A."/>
            <person name="Labadie K."/>
            <person name="Pelletier E."/>
            <person name="Souciet J-L."/>
            <person name="Boekhout T."/>
            <person name="Gabaldon T."/>
            <person name="Wincker P."/>
            <person name="Dujon B."/>
        </authorList>
    </citation>
    <scope>NUCLEOTIDE SEQUENCE</scope>
    <source>
        <strain evidence="1">CBS 1993</strain>
    </source>
</reference>
<keyword evidence="2" id="KW-1185">Reference proteome</keyword>
<sequence length="21" mass="2223">MSLKGFGKAIARVGVILMFPS</sequence>
<protein>
    <submittedName>
        <fullName evidence="1">Uncharacterized protein</fullName>
    </submittedName>
</protein>